<dbReference type="AlphaFoldDB" id="A0A6C0AYI3"/>
<dbReference type="PANTHER" id="PTHR13451">
    <property type="entry name" value="CLASS II CROSSOVER JUNCTION ENDONUCLEASE MUS81"/>
    <property type="match status" value="1"/>
</dbReference>
<dbReference type="GO" id="GO:0048476">
    <property type="term" value="C:Holliday junction resolvase complex"/>
    <property type="evidence" value="ECO:0007669"/>
    <property type="project" value="TreeGrafter"/>
</dbReference>
<dbReference type="GO" id="GO:0003677">
    <property type="term" value="F:DNA binding"/>
    <property type="evidence" value="ECO:0007669"/>
    <property type="project" value="InterPro"/>
</dbReference>
<evidence type="ECO:0000313" key="3">
    <source>
        <dbReference type="EMBL" id="QHS84852.1"/>
    </source>
</evidence>
<evidence type="ECO:0000256" key="1">
    <source>
        <dbReference type="ARBA" id="ARBA00022801"/>
    </source>
</evidence>
<dbReference type="GO" id="GO:0008821">
    <property type="term" value="F:crossover junction DNA endonuclease activity"/>
    <property type="evidence" value="ECO:0007669"/>
    <property type="project" value="InterPro"/>
</dbReference>
<dbReference type="GO" id="GO:0048257">
    <property type="term" value="F:3'-flap endonuclease activity"/>
    <property type="evidence" value="ECO:0007669"/>
    <property type="project" value="TreeGrafter"/>
</dbReference>
<dbReference type="SUPFAM" id="SSF52980">
    <property type="entry name" value="Restriction endonuclease-like"/>
    <property type="match status" value="1"/>
</dbReference>
<dbReference type="GO" id="GO:0005634">
    <property type="term" value="C:nucleus"/>
    <property type="evidence" value="ECO:0007669"/>
    <property type="project" value="TreeGrafter"/>
</dbReference>
<dbReference type="Pfam" id="PF02732">
    <property type="entry name" value="ERCC4"/>
    <property type="match status" value="1"/>
</dbReference>
<dbReference type="SMART" id="SM00891">
    <property type="entry name" value="ERCC4"/>
    <property type="match status" value="1"/>
</dbReference>
<organism evidence="3">
    <name type="scientific">viral metagenome</name>
    <dbReference type="NCBI Taxonomy" id="1070528"/>
    <lineage>
        <taxon>unclassified sequences</taxon>
        <taxon>metagenomes</taxon>
        <taxon>organismal metagenomes</taxon>
    </lineage>
</organism>
<dbReference type="PANTHER" id="PTHR13451:SF0">
    <property type="entry name" value="CROSSOVER JUNCTION ENDONUCLEASE MUS81"/>
    <property type="match status" value="1"/>
</dbReference>
<dbReference type="InterPro" id="IPR006166">
    <property type="entry name" value="ERCC4_domain"/>
</dbReference>
<dbReference type="GO" id="GO:0031573">
    <property type="term" value="P:mitotic intra-S DNA damage checkpoint signaling"/>
    <property type="evidence" value="ECO:0007669"/>
    <property type="project" value="TreeGrafter"/>
</dbReference>
<sequence length="241" mass="27846">MKLLVDNREPWGLIEQIKVRVENVEFSNLDIGDFIIKNDNNEMIMIFERKSLTDLISSIKDGRYVEQSFRLSQLPINNHNIFYIIEGNMHDFIIKNNETVRKMLFSSMLSLSYTKGFSLFHTNGFLDTGEFIIRFFEKLGSGMLNKPPSSIENQLYSDVIKVSKKSNITKDNIGEIMLAQIPGLSINVAQSLMTEFRSIKNLIFALEKDKYILDNFQVECKNGKRKINKNVVNNIIEFLVS</sequence>
<dbReference type="InterPro" id="IPR033309">
    <property type="entry name" value="Mus81"/>
</dbReference>
<dbReference type="Gene3D" id="3.40.50.10130">
    <property type="match status" value="1"/>
</dbReference>
<dbReference type="EMBL" id="MN738816">
    <property type="protein sequence ID" value="QHS84852.1"/>
    <property type="molecule type" value="Genomic_DNA"/>
</dbReference>
<accession>A0A6C0AYI3</accession>
<reference evidence="3" key="1">
    <citation type="journal article" date="2020" name="Nature">
        <title>Giant virus diversity and host interactions through global metagenomics.</title>
        <authorList>
            <person name="Schulz F."/>
            <person name="Roux S."/>
            <person name="Paez-Espino D."/>
            <person name="Jungbluth S."/>
            <person name="Walsh D.A."/>
            <person name="Denef V.J."/>
            <person name="McMahon K.D."/>
            <person name="Konstantinidis K.T."/>
            <person name="Eloe-Fadrosh E.A."/>
            <person name="Kyrpides N.C."/>
            <person name="Woyke T."/>
        </authorList>
    </citation>
    <scope>NUCLEOTIDE SEQUENCE</scope>
    <source>
        <strain evidence="3">GVMAG-S-ERX556022-25</strain>
    </source>
</reference>
<feature type="domain" description="ERCC4" evidence="2">
    <location>
        <begin position="2"/>
        <end position="89"/>
    </location>
</feature>
<keyword evidence="1" id="KW-0378">Hydrolase</keyword>
<name>A0A6C0AYI3_9ZZZZ</name>
<dbReference type="GO" id="GO:0000727">
    <property type="term" value="P:double-strand break repair via break-induced replication"/>
    <property type="evidence" value="ECO:0007669"/>
    <property type="project" value="TreeGrafter"/>
</dbReference>
<dbReference type="GO" id="GO:0006308">
    <property type="term" value="P:DNA catabolic process"/>
    <property type="evidence" value="ECO:0007669"/>
    <property type="project" value="InterPro"/>
</dbReference>
<evidence type="ECO:0000259" key="2">
    <source>
        <dbReference type="SMART" id="SM00891"/>
    </source>
</evidence>
<dbReference type="GO" id="GO:0000712">
    <property type="term" value="P:resolution of meiotic recombination intermediates"/>
    <property type="evidence" value="ECO:0007669"/>
    <property type="project" value="TreeGrafter"/>
</dbReference>
<proteinExistence type="predicted"/>
<dbReference type="InterPro" id="IPR011335">
    <property type="entry name" value="Restrct_endonuc-II-like"/>
</dbReference>
<protein>
    <recommendedName>
        <fullName evidence="2">ERCC4 domain-containing protein</fullName>
    </recommendedName>
</protein>